<evidence type="ECO:0000313" key="1">
    <source>
        <dbReference type="EMBL" id="MBV4491278.1"/>
    </source>
</evidence>
<evidence type="ECO:0000313" key="2">
    <source>
        <dbReference type="Proteomes" id="UP000609530"/>
    </source>
</evidence>
<comment type="caution">
    <text evidence="1">The sequence shown here is derived from an EMBL/GenBank/DDBJ whole genome shotgun (WGS) entry which is preliminary data.</text>
</comment>
<dbReference type="NCBIfam" id="NF040826">
    <property type="entry name" value="lxa_BCAM0308"/>
    <property type="match status" value="1"/>
</dbReference>
<sequence length="178" mass="19947">MPRAAILTTCKVSTPMDKYQKSRKDKLFKSHPFDPYATPLRPGGSARCPQCGAAYHEGEWHLHGPVGPGPVDATVCPACRRIEDRAAAGQVRISGRFLATHEQEIRQLIHHAEQQERQTHVLERLIAVDCKDDELLATTTGTHLANRIGHDLEAAYDGTCSYRYSDSEVYLSVDWHRD</sequence>
<gene>
    <name evidence="1" type="ORF">HU760_011800</name>
</gene>
<name>A0ABS6QAR7_9PSED</name>
<reference evidence="1 2" key="1">
    <citation type="journal article" date="2020" name="Microorganisms">
        <title>Reliable Identification of Environmental Pseudomonas Isolates Using the rpoD Gene.</title>
        <authorList>
            <consortium name="The Broad Institute Genome Sequencing Platform"/>
            <person name="Girard L."/>
            <person name="Lood C."/>
            <person name="Rokni-Zadeh H."/>
            <person name="van Noort V."/>
            <person name="Lavigne R."/>
            <person name="De Mot R."/>
        </authorList>
    </citation>
    <scope>NUCLEOTIDE SEQUENCE [LARGE SCALE GENOMIC DNA]</scope>
    <source>
        <strain evidence="1 2">RD9SR1</strain>
    </source>
</reference>
<accession>A0ABS6QAR7</accession>
<protein>
    <submittedName>
        <fullName evidence="1">ATPase</fullName>
    </submittedName>
</protein>
<organism evidence="1 2">
    <name type="scientific">Pseudomonas oryzicola</name>
    <dbReference type="NCBI Taxonomy" id="485876"/>
    <lineage>
        <taxon>Bacteria</taxon>
        <taxon>Pseudomonadati</taxon>
        <taxon>Pseudomonadota</taxon>
        <taxon>Gammaproteobacteria</taxon>
        <taxon>Pseudomonadales</taxon>
        <taxon>Pseudomonadaceae</taxon>
        <taxon>Pseudomonas</taxon>
    </lineage>
</organism>
<dbReference type="EMBL" id="JABWRZ020000001">
    <property type="protein sequence ID" value="MBV4491278.1"/>
    <property type="molecule type" value="Genomic_DNA"/>
</dbReference>
<dbReference type="InterPro" id="IPR047706">
    <property type="entry name" value="BCAM0308-like"/>
</dbReference>
<keyword evidence="2" id="KW-1185">Reference proteome</keyword>
<proteinExistence type="predicted"/>
<dbReference type="Proteomes" id="UP000609530">
    <property type="component" value="Unassembled WGS sequence"/>
</dbReference>